<evidence type="ECO:0000256" key="2">
    <source>
        <dbReference type="ARBA" id="ARBA00022692"/>
    </source>
</evidence>
<evidence type="ECO:0000259" key="6">
    <source>
        <dbReference type="Pfam" id="PF04932"/>
    </source>
</evidence>
<dbReference type="GO" id="GO:0016874">
    <property type="term" value="F:ligase activity"/>
    <property type="evidence" value="ECO:0007669"/>
    <property type="project" value="UniProtKB-KW"/>
</dbReference>
<feature type="transmembrane region" description="Helical" evidence="5">
    <location>
        <begin position="249"/>
        <end position="269"/>
    </location>
</feature>
<comment type="subcellular location">
    <subcellularLocation>
        <location evidence="1">Membrane</location>
        <topology evidence="1">Multi-pass membrane protein</topology>
    </subcellularLocation>
</comment>
<dbReference type="InterPro" id="IPR007016">
    <property type="entry name" value="O-antigen_ligase-rel_domated"/>
</dbReference>
<feature type="transmembrane region" description="Helical" evidence="5">
    <location>
        <begin position="447"/>
        <end position="465"/>
    </location>
</feature>
<feature type="transmembrane region" description="Helical" evidence="5">
    <location>
        <begin position="41"/>
        <end position="67"/>
    </location>
</feature>
<evidence type="ECO:0000256" key="3">
    <source>
        <dbReference type="ARBA" id="ARBA00022989"/>
    </source>
</evidence>
<feature type="transmembrane region" description="Helical" evidence="5">
    <location>
        <begin position="79"/>
        <end position="100"/>
    </location>
</feature>
<feature type="transmembrane region" description="Helical" evidence="5">
    <location>
        <begin position="7"/>
        <end position="29"/>
    </location>
</feature>
<evidence type="ECO:0000256" key="5">
    <source>
        <dbReference type="SAM" id="Phobius"/>
    </source>
</evidence>
<reference evidence="7" key="1">
    <citation type="journal article" date="2015" name="Proc. Natl. Acad. Sci. U.S.A.">
        <title>Bacterial clade with the ribosomal RNA operon on a small plasmid rather than the chromosome.</title>
        <authorList>
            <person name="Anda M."/>
            <person name="Ohtsubo Y."/>
            <person name="Okubo T."/>
            <person name="Sugawara M."/>
            <person name="Nagata Y."/>
            <person name="Tsuda M."/>
            <person name="Minamisawa K."/>
            <person name="Mitsui H."/>
        </authorList>
    </citation>
    <scope>NUCLEOTIDE SEQUENCE</scope>
    <source>
        <strain evidence="7">JCM 14755</strain>
    </source>
</reference>
<dbReference type="OrthoDB" id="7522192at2"/>
<feature type="transmembrane region" description="Helical" evidence="5">
    <location>
        <begin position="471"/>
        <end position="491"/>
    </location>
</feature>
<dbReference type="InterPro" id="IPR051533">
    <property type="entry name" value="WaaL-like"/>
</dbReference>
<evidence type="ECO:0000256" key="1">
    <source>
        <dbReference type="ARBA" id="ARBA00004141"/>
    </source>
</evidence>
<dbReference type="PANTHER" id="PTHR37422">
    <property type="entry name" value="TEICHURONIC ACID BIOSYNTHESIS PROTEIN TUAE"/>
    <property type="match status" value="1"/>
</dbReference>
<keyword evidence="4 5" id="KW-0472">Membrane</keyword>
<dbReference type="AlphaFoldDB" id="A0A0P0Z2F9"/>
<protein>
    <submittedName>
        <fullName evidence="7">O-antigen ligase</fullName>
    </submittedName>
</protein>
<keyword evidence="3 5" id="KW-1133">Transmembrane helix</keyword>
<feature type="transmembrane region" description="Helical" evidence="5">
    <location>
        <begin position="281"/>
        <end position="312"/>
    </location>
</feature>
<dbReference type="Pfam" id="PF04932">
    <property type="entry name" value="Wzy_C"/>
    <property type="match status" value="1"/>
</dbReference>
<feature type="transmembrane region" description="Helical" evidence="5">
    <location>
        <begin position="324"/>
        <end position="347"/>
    </location>
</feature>
<keyword evidence="7" id="KW-0436">Ligase</keyword>
<feature type="transmembrane region" description="Helical" evidence="5">
    <location>
        <begin position="196"/>
        <end position="215"/>
    </location>
</feature>
<sequence length="533" mass="57753">MGESIAAILYINAGSLILFALAIKLSHGIVARQTMVTWAGLWVLTTTVMFLSPNFWVFAFLAFLIGWYGRKKLPGNDGLLLFIVLMFAAPNLVTRLPGFAGINTLLDLTPQRILALAILVPAMPQLLRMEVPNRLRIVDKLVILITILVTVLSYRHYEASITDTVRRGISHSLDIAVPYFVFSRCLTSAADLRKSYVAFVFGTLPFPVIGILEFLRQWRMYNPVAERWGAELIQSYLFREGMLRAAGPAIEAIAFGFVCMIGAGCALIYLSRERRSLLSYILIGALSVGLVVSLSRGPWVGAAVMLAVYMVARPKAISATMRSVLLGGVLLVPLLMSPLGDGILRYLPFVGTVENNNVEYRQALIDNSMAIIGRYPFFGSANFLTEPEMLSMRQGQGIIDVVNTYVALALEFGLVTLAIFAAIFLITGLAGYRLARRPGPLGDMARIWVALLAGTLVTIATVSSVSYIPLIYWILAGLGVAIARVAVAASVEDVPSATRPAEPRSGLRVIGAGAYARSTPTSGDLAGATDMRG</sequence>
<dbReference type="RefSeq" id="WP_062226269.1">
    <property type="nucleotide sequence ID" value="NZ_BBWR01000002.1"/>
</dbReference>
<evidence type="ECO:0000313" key="7">
    <source>
        <dbReference type="EMBL" id="BAT28255.1"/>
    </source>
</evidence>
<organism evidence="7">
    <name type="scientific">Aureimonas frigidaquae</name>
    <dbReference type="NCBI Taxonomy" id="424757"/>
    <lineage>
        <taxon>Bacteria</taxon>
        <taxon>Pseudomonadati</taxon>
        <taxon>Pseudomonadota</taxon>
        <taxon>Alphaproteobacteria</taxon>
        <taxon>Hyphomicrobiales</taxon>
        <taxon>Aurantimonadaceae</taxon>
        <taxon>Aureimonas</taxon>
    </lineage>
</organism>
<dbReference type="PANTHER" id="PTHR37422:SF23">
    <property type="entry name" value="TEICHURONIC ACID BIOSYNTHESIS PROTEIN TUAE"/>
    <property type="match status" value="1"/>
</dbReference>
<dbReference type="GO" id="GO:0016020">
    <property type="term" value="C:membrane"/>
    <property type="evidence" value="ECO:0007669"/>
    <property type="project" value="UniProtKB-SubCell"/>
</dbReference>
<keyword evidence="2 5" id="KW-0812">Transmembrane</keyword>
<dbReference type="EMBL" id="LC066377">
    <property type="protein sequence ID" value="BAT28255.1"/>
    <property type="molecule type" value="Genomic_DNA"/>
</dbReference>
<feature type="domain" description="O-antigen ligase-related" evidence="6">
    <location>
        <begin position="284"/>
        <end position="421"/>
    </location>
</feature>
<accession>A0A0P0Z2F9</accession>
<feature type="transmembrane region" description="Helical" evidence="5">
    <location>
        <begin position="412"/>
        <end position="435"/>
    </location>
</feature>
<name>A0A0P0Z2F9_9HYPH</name>
<proteinExistence type="predicted"/>
<evidence type="ECO:0000256" key="4">
    <source>
        <dbReference type="ARBA" id="ARBA00023136"/>
    </source>
</evidence>
<feature type="transmembrane region" description="Helical" evidence="5">
    <location>
        <begin position="141"/>
        <end position="157"/>
    </location>
</feature>